<comment type="caution">
    <text evidence="2">The sequence shown here is derived from an EMBL/GenBank/DDBJ whole genome shotgun (WGS) entry which is preliminary data.</text>
</comment>
<dbReference type="EMBL" id="PXZO01000020">
    <property type="protein sequence ID" value="PSK10538.1"/>
    <property type="molecule type" value="Genomic_DNA"/>
</dbReference>
<keyword evidence="3" id="KW-1185">Reference proteome</keyword>
<keyword evidence="1" id="KW-0732">Signal</keyword>
<evidence type="ECO:0000313" key="2">
    <source>
        <dbReference type="EMBL" id="PSK10538.1"/>
    </source>
</evidence>
<evidence type="ECO:0000256" key="1">
    <source>
        <dbReference type="SAM" id="SignalP"/>
    </source>
</evidence>
<dbReference type="Proteomes" id="UP000241645">
    <property type="component" value="Unassembled WGS sequence"/>
</dbReference>
<proteinExistence type="predicted"/>
<evidence type="ECO:0000313" key="3">
    <source>
        <dbReference type="Proteomes" id="UP000241645"/>
    </source>
</evidence>
<gene>
    <name evidence="2" type="ORF">C7R92_12570</name>
</gene>
<accession>A0ABX5FRK9</accession>
<organism evidence="2 3">
    <name type="scientific">Brevibacillus porteri</name>
    <dbReference type="NCBI Taxonomy" id="2126350"/>
    <lineage>
        <taxon>Bacteria</taxon>
        <taxon>Bacillati</taxon>
        <taxon>Bacillota</taxon>
        <taxon>Bacilli</taxon>
        <taxon>Bacillales</taxon>
        <taxon>Paenibacillaceae</taxon>
        <taxon>Brevibacillus</taxon>
    </lineage>
</organism>
<dbReference type="GeneID" id="95750940"/>
<name>A0ABX5FRK9_9BACL</name>
<sequence length="219" mass="24653">MAFKRKALSTFILGFSLLSSSILPTTFASGDITTYTPAGPDKYDSRVVGSYGEDEEEGSIKPLDTGISYYRDGYVRGTATYEYSKDETRHFLVYKEYITVTDGTELSAKYTSSTKETVQSTHDWAAGVEFPIKLVKVDLGYKFVSSQTHEVVKGQEINATFKKPGSYVIRLWAVAEVYNIYADWRAKVYPGEDTVVKQRRIGRIKVPTPFTHTEVKESK</sequence>
<feature type="chain" id="PRO_5046797632" evidence="1">
    <location>
        <begin position="29"/>
        <end position="219"/>
    </location>
</feature>
<feature type="signal peptide" evidence="1">
    <location>
        <begin position="1"/>
        <end position="28"/>
    </location>
</feature>
<protein>
    <submittedName>
        <fullName evidence="2">Uncharacterized protein</fullName>
    </submittedName>
</protein>
<reference evidence="2 3" key="1">
    <citation type="submission" date="2018-03" db="EMBL/GenBank/DDBJ databases">
        <title>Brevisbacillus phylogenomics.</title>
        <authorList>
            <person name="Dunlap C."/>
        </authorList>
    </citation>
    <scope>NUCLEOTIDE SEQUENCE [LARGE SCALE GENOMIC DNA]</scope>
    <source>
        <strain evidence="2 3">NRRL B-41110</strain>
    </source>
</reference>
<dbReference type="RefSeq" id="WP_106834474.1">
    <property type="nucleotide sequence ID" value="NZ_JARMEW010000031.1"/>
</dbReference>